<dbReference type="AlphaFoldDB" id="A0A9D1DPZ4"/>
<sequence length="132" mass="14910">MSQNVLGDSLRRLREKSGYTQQQIANVLNIDRSTYSYYELGKTSPDISTLLTLSGMFSVSLEELLGQETAGSVLHDSGPRLRKKESTNHSHIYDLKKDELQLIAYFRAATPQTKEKIMAAVHQITSEEKSKF</sequence>
<evidence type="ECO:0000313" key="4">
    <source>
        <dbReference type="Proteomes" id="UP000886785"/>
    </source>
</evidence>
<dbReference type="PANTHER" id="PTHR46558:SF14">
    <property type="entry name" value="HTH-TYPE TRANSCRIPTIONAL REGULATOR ANSR"/>
    <property type="match status" value="1"/>
</dbReference>
<dbReference type="Proteomes" id="UP000886785">
    <property type="component" value="Unassembled WGS sequence"/>
</dbReference>
<name>A0A9D1DPZ4_9FIRM</name>
<dbReference type="SUPFAM" id="SSF47413">
    <property type="entry name" value="lambda repressor-like DNA-binding domains"/>
    <property type="match status" value="1"/>
</dbReference>
<reference evidence="3" key="1">
    <citation type="submission" date="2020-10" db="EMBL/GenBank/DDBJ databases">
        <authorList>
            <person name="Gilroy R."/>
        </authorList>
    </citation>
    <scope>NUCLEOTIDE SEQUENCE</scope>
    <source>
        <strain evidence="3">ChiSjej1B19-7085</strain>
    </source>
</reference>
<evidence type="ECO:0000313" key="3">
    <source>
        <dbReference type="EMBL" id="HIR56792.1"/>
    </source>
</evidence>
<dbReference type="Pfam" id="PF01381">
    <property type="entry name" value="HTH_3"/>
    <property type="match status" value="1"/>
</dbReference>
<dbReference type="SMART" id="SM00530">
    <property type="entry name" value="HTH_XRE"/>
    <property type="match status" value="1"/>
</dbReference>
<dbReference type="Gene3D" id="1.10.260.40">
    <property type="entry name" value="lambda repressor-like DNA-binding domains"/>
    <property type="match status" value="1"/>
</dbReference>
<dbReference type="EMBL" id="DVHF01000045">
    <property type="protein sequence ID" value="HIR56792.1"/>
    <property type="molecule type" value="Genomic_DNA"/>
</dbReference>
<dbReference type="CDD" id="cd00093">
    <property type="entry name" value="HTH_XRE"/>
    <property type="match status" value="1"/>
</dbReference>
<dbReference type="InterPro" id="IPR001387">
    <property type="entry name" value="Cro/C1-type_HTH"/>
</dbReference>
<protein>
    <submittedName>
        <fullName evidence="3">Helix-turn-helix domain-containing protein</fullName>
    </submittedName>
</protein>
<keyword evidence="1" id="KW-0238">DNA-binding</keyword>
<dbReference type="PANTHER" id="PTHR46558">
    <property type="entry name" value="TRACRIPTIONAL REGULATORY PROTEIN-RELATED-RELATED"/>
    <property type="match status" value="1"/>
</dbReference>
<evidence type="ECO:0000256" key="1">
    <source>
        <dbReference type="ARBA" id="ARBA00023125"/>
    </source>
</evidence>
<dbReference type="InterPro" id="IPR010982">
    <property type="entry name" value="Lambda_DNA-bd_dom_sf"/>
</dbReference>
<dbReference type="GO" id="GO:0003677">
    <property type="term" value="F:DNA binding"/>
    <property type="evidence" value="ECO:0007669"/>
    <property type="project" value="UniProtKB-KW"/>
</dbReference>
<reference evidence="3" key="2">
    <citation type="journal article" date="2021" name="PeerJ">
        <title>Extensive microbial diversity within the chicken gut microbiome revealed by metagenomics and culture.</title>
        <authorList>
            <person name="Gilroy R."/>
            <person name="Ravi A."/>
            <person name="Getino M."/>
            <person name="Pursley I."/>
            <person name="Horton D.L."/>
            <person name="Alikhan N.F."/>
            <person name="Baker D."/>
            <person name="Gharbi K."/>
            <person name="Hall N."/>
            <person name="Watson M."/>
            <person name="Adriaenssens E.M."/>
            <person name="Foster-Nyarko E."/>
            <person name="Jarju S."/>
            <person name="Secka A."/>
            <person name="Antonio M."/>
            <person name="Oren A."/>
            <person name="Chaudhuri R.R."/>
            <person name="La Ragione R."/>
            <person name="Hildebrand F."/>
            <person name="Pallen M.J."/>
        </authorList>
    </citation>
    <scope>NUCLEOTIDE SEQUENCE</scope>
    <source>
        <strain evidence="3">ChiSjej1B19-7085</strain>
    </source>
</reference>
<feature type="domain" description="HTH cro/C1-type" evidence="2">
    <location>
        <begin position="10"/>
        <end position="64"/>
    </location>
</feature>
<evidence type="ECO:0000259" key="2">
    <source>
        <dbReference type="PROSITE" id="PS50943"/>
    </source>
</evidence>
<accession>A0A9D1DPZ4</accession>
<proteinExistence type="predicted"/>
<gene>
    <name evidence="3" type="ORF">IAA54_03920</name>
</gene>
<organism evidence="3 4">
    <name type="scientific">Candidatus Gallacutalibacter pullicola</name>
    <dbReference type="NCBI Taxonomy" id="2840830"/>
    <lineage>
        <taxon>Bacteria</taxon>
        <taxon>Bacillati</taxon>
        <taxon>Bacillota</taxon>
        <taxon>Clostridia</taxon>
        <taxon>Eubacteriales</taxon>
        <taxon>Candidatus Gallacutalibacter</taxon>
    </lineage>
</organism>
<comment type="caution">
    <text evidence="3">The sequence shown here is derived from an EMBL/GenBank/DDBJ whole genome shotgun (WGS) entry which is preliminary data.</text>
</comment>
<dbReference type="PROSITE" id="PS50943">
    <property type="entry name" value="HTH_CROC1"/>
    <property type="match status" value="1"/>
</dbReference>